<sequence length="357" mass="40728">MKELEIISGKPYRIYIDNNLDKLSTVLEENKINSKMKCFLITDDKVYKLHKDVIEKLKKSLNMELYYFKNGEESKDFHTIEGIYSFLIENNCNRNSLLIALGGGVVGDLVGFVASTFMRGIKYVNIPTTLLSQVDSSVGGKVGYNFKGIKNIIGSFHNPEFVYIGTNFLKTLEKKQFIDGLGEIVKYSLIRDDGMLAYLKENYKGILERENDKLLYLVKGCLKIKKDIIEQDYEDLGIRNILNFGHTVGHGLEITSKENLSHGEAVALGSLVAIRLSEDILKLPKRIYNEVEEVLKKLNLPIKHKVDNYKLFMYAINHDKKNDDSIKFVLLSKIGEPKIKMEVTKEQLYHAIKDSIG</sequence>
<comment type="function">
    <text evidence="8">Catalyzes the conversion of 3-deoxy-D-arabino-heptulosonate 7-phosphate (DAHP) to dehydroquinate (DHQ).</text>
</comment>
<dbReference type="InterPro" id="IPR050071">
    <property type="entry name" value="Dehydroquinate_synthase"/>
</dbReference>
<dbReference type="Proteomes" id="UP001500339">
    <property type="component" value="Unassembled WGS sequence"/>
</dbReference>
<feature type="binding site" evidence="8">
    <location>
        <begin position="104"/>
        <end position="108"/>
    </location>
    <ligand>
        <name>NAD(+)</name>
        <dbReference type="ChEBI" id="CHEBI:57540"/>
    </ligand>
</feature>
<dbReference type="InterPro" id="IPR030963">
    <property type="entry name" value="DHQ_synth_fam"/>
</dbReference>
<dbReference type="SUPFAM" id="SSF56796">
    <property type="entry name" value="Dehydroquinate synthase-like"/>
    <property type="match status" value="1"/>
</dbReference>
<comment type="caution">
    <text evidence="12">The sequence shown here is derived from an EMBL/GenBank/DDBJ whole genome shotgun (WGS) entry which is preliminary data.</text>
</comment>
<dbReference type="RefSeq" id="WP_343768818.1">
    <property type="nucleotide sequence ID" value="NZ_BAAACF010000001.1"/>
</dbReference>
<evidence type="ECO:0000256" key="8">
    <source>
        <dbReference type="HAMAP-Rule" id="MF_00110"/>
    </source>
</evidence>
<keyword evidence="13" id="KW-1185">Reference proteome</keyword>
<feature type="binding site" evidence="8">
    <location>
        <begin position="128"/>
        <end position="129"/>
    </location>
    <ligand>
        <name>NAD(+)</name>
        <dbReference type="ChEBI" id="CHEBI:57540"/>
    </ligand>
</feature>
<comment type="cofactor">
    <cofactor evidence="8">
        <name>Co(2+)</name>
        <dbReference type="ChEBI" id="CHEBI:48828"/>
    </cofactor>
    <cofactor evidence="8">
        <name>Zn(2+)</name>
        <dbReference type="ChEBI" id="CHEBI:29105"/>
    </cofactor>
    <text evidence="8">Binds 1 divalent metal cation per subunit. Can use either Co(2+) or Zn(2+).</text>
</comment>
<name>A0ABP3U457_9CLOT</name>
<evidence type="ECO:0000313" key="12">
    <source>
        <dbReference type="EMBL" id="GAA0723901.1"/>
    </source>
</evidence>
<comment type="pathway">
    <text evidence="8">Metabolic intermediate biosynthesis; chorismate biosynthesis; chorismate from D-erythrose 4-phosphate and phosphoenolpyruvate: step 2/7.</text>
</comment>
<dbReference type="EC" id="4.2.3.4" evidence="8 9"/>
<evidence type="ECO:0000259" key="10">
    <source>
        <dbReference type="Pfam" id="PF01761"/>
    </source>
</evidence>
<dbReference type="EMBL" id="BAAACF010000001">
    <property type="protein sequence ID" value="GAA0723901.1"/>
    <property type="molecule type" value="Genomic_DNA"/>
</dbReference>
<feature type="binding site" evidence="8">
    <location>
        <position position="262"/>
    </location>
    <ligand>
        <name>Zn(2+)</name>
        <dbReference type="ChEBI" id="CHEBI:29105"/>
    </ligand>
</feature>
<dbReference type="NCBIfam" id="TIGR01357">
    <property type="entry name" value="aroB"/>
    <property type="match status" value="1"/>
</dbReference>
<keyword evidence="3 8" id="KW-0547">Nucleotide-binding</keyword>
<evidence type="ECO:0000313" key="13">
    <source>
        <dbReference type="Proteomes" id="UP001500339"/>
    </source>
</evidence>
<reference evidence="13" key="1">
    <citation type="journal article" date="2019" name="Int. J. Syst. Evol. Microbiol.">
        <title>The Global Catalogue of Microorganisms (GCM) 10K type strain sequencing project: providing services to taxonomists for standard genome sequencing and annotation.</title>
        <authorList>
            <consortium name="The Broad Institute Genomics Platform"/>
            <consortium name="The Broad Institute Genome Sequencing Center for Infectious Disease"/>
            <person name="Wu L."/>
            <person name="Ma J."/>
        </authorList>
    </citation>
    <scope>NUCLEOTIDE SEQUENCE [LARGE SCALE GENOMIC DNA]</scope>
    <source>
        <strain evidence="13">JCM 1405</strain>
    </source>
</reference>
<proteinExistence type="inferred from homology"/>
<feature type="binding site" evidence="8">
    <location>
        <position position="141"/>
    </location>
    <ligand>
        <name>NAD(+)</name>
        <dbReference type="ChEBI" id="CHEBI:57540"/>
    </ligand>
</feature>
<comment type="subcellular location">
    <subcellularLocation>
        <location evidence="8">Cytoplasm</location>
    </subcellularLocation>
</comment>
<dbReference type="PANTHER" id="PTHR43622:SF1">
    <property type="entry name" value="3-DEHYDROQUINATE SYNTHASE"/>
    <property type="match status" value="1"/>
</dbReference>
<protein>
    <recommendedName>
        <fullName evidence="8 9">3-dehydroquinate synthase</fullName>
        <shortName evidence="8">DHQS</shortName>
        <ecNumber evidence="8 9">4.2.3.4</ecNumber>
    </recommendedName>
</protein>
<evidence type="ECO:0000256" key="3">
    <source>
        <dbReference type="ARBA" id="ARBA00022741"/>
    </source>
</evidence>
<keyword evidence="8" id="KW-0963">Cytoplasm</keyword>
<dbReference type="HAMAP" id="MF_00110">
    <property type="entry name" value="DHQ_synthase"/>
    <property type="match status" value="1"/>
</dbReference>
<keyword evidence="8" id="KW-0057">Aromatic amino acid biosynthesis</keyword>
<feature type="binding site" evidence="8">
    <location>
        <position position="246"/>
    </location>
    <ligand>
        <name>Zn(2+)</name>
        <dbReference type="ChEBI" id="CHEBI:29105"/>
    </ligand>
</feature>
<feature type="binding site" evidence="8">
    <location>
        <begin position="168"/>
        <end position="171"/>
    </location>
    <ligand>
        <name>NAD(+)</name>
        <dbReference type="ChEBI" id="CHEBI:57540"/>
    </ligand>
</feature>
<comment type="caution">
    <text evidence="8">Lacks conserved residue(s) required for the propagation of feature annotation.</text>
</comment>
<evidence type="ECO:0000256" key="2">
    <source>
        <dbReference type="ARBA" id="ARBA00022723"/>
    </source>
</evidence>
<dbReference type="Pfam" id="PF24621">
    <property type="entry name" value="DHQS_C"/>
    <property type="match status" value="1"/>
</dbReference>
<evidence type="ECO:0000256" key="4">
    <source>
        <dbReference type="ARBA" id="ARBA00022833"/>
    </source>
</evidence>
<feature type="domain" description="3-dehydroquinate synthase C-terminal" evidence="11">
    <location>
        <begin position="180"/>
        <end position="322"/>
    </location>
</feature>
<evidence type="ECO:0000259" key="11">
    <source>
        <dbReference type="Pfam" id="PF24621"/>
    </source>
</evidence>
<dbReference type="InterPro" id="IPR016037">
    <property type="entry name" value="DHQ_synth_AroB"/>
</dbReference>
<keyword evidence="6 8" id="KW-0456">Lyase</keyword>
<dbReference type="CDD" id="cd08195">
    <property type="entry name" value="DHQS"/>
    <property type="match status" value="1"/>
</dbReference>
<dbReference type="Pfam" id="PF01761">
    <property type="entry name" value="DHQ_synthase"/>
    <property type="match status" value="1"/>
</dbReference>
<keyword evidence="4 8" id="KW-0862">Zinc</keyword>
<keyword evidence="7 8" id="KW-0170">Cobalt</keyword>
<keyword evidence="5 8" id="KW-0520">NAD</keyword>
<evidence type="ECO:0000256" key="1">
    <source>
        <dbReference type="ARBA" id="ARBA00001911"/>
    </source>
</evidence>
<evidence type="ECO:0000256" key="5">
    <source>
        <dbReference type="ARBA" id="ARBA00023027"/>
    </source>
</evidence>
<evidence type="ECO:0000256" key="9">
    <source>
        <dbReference type="NCBIfam" id="TIGR01357"/>
    </source>
</evidence>
<gene>
    <name evidence="8 12" type="primary">aroB</name>
    <name evidence="12" type="ORF">GCM10008905_17120</name>
</gene>
<feature type="binding site" evidence="8">
    <location>
        <position position="150"/>
    </location>
    <ligand>
        <name>NAD(+)</name>
        <dbReference type="ChEBI" id="CHEBI:57540"/>
    </ligand>
</feature>
<comment type="similarity">
    <text evidence="8">Belongs to the sugar phosphate cyclases superfamily. Dehydroquinate synthase family.</text>
</comment>
<evidence type="ECO:0000256" key="7">
    <source>
        <dbReference type="ARBA" id="ARBA00023285"/>
    </source>
</evidence>
<comment type="catalytic activity">
    <reaction evidence="8">
        <text>7-phospho-2-dehydro-3-deoxy-D-arabino-heptonate = 3-dehydroquinate + phosphate</text>
        <dbReference type="Rhea" id="RHEA:21968"/>
        <dbReference type="ChEBI" id="CHEBI:32364"/>
        <dbReference type="ChEBI" id="CHEBI:43474"/>
        <dbReference type="ChEBI" id="CHEBI:58394"/>
        <dbReference type="EC" id="4.2.3.4"/>
    </reaction>
</comment>
<accession>A0ABP3U457</accession>
<keyword evidence="2 8" id="KW-0479">Metal-binding</keyword>
<dbReference type="PIRSF" id="PIRSF001455">
    <property type="entry name" value="DHQ_synth"/>
    <property type="match status" value="1"/>
</dbReference>
<feature type="domain" description="3-dehydroquinate synthase N-terminal" evidence="10">
    <location>
        <begin position="67"/>
        <end position="178"/>
    </location>
</feature>
<evidence type="ECO:0000256" key="6">
    <source>
        <dbReference type="ARBA" id="ARBA00023239"/>
    </source>
</evidence>
<dbReference type="Gene3D" id="1.20.1090.10">
    <property type="entry name" value="Dehydroquinate synthase-like - alpha domain"/>
    <property type="match status" value="1"/>
</dbReference>
<keyword evidence="8" id="KW-0028">Amino-acid biosynthesis</keyword>
<dbReference type="InterPro" id="IPR030960">
    <property type="entry name" value="DHQS/DOIS_N"/>
</dbReference>
<dbReference type="PANTHER" id="PTHR43622">
    <property type="entry name" value="3-DEHYDROQUINATE SYNTHASE"/>
    <property type="match status" value="1"/>
</dbReference>
<dbReference type="Gene3D" id="3.40.50.1970">
    <property type="match status" value="1"/>
</dbReference>
<feature type="binding site" evidence="8">
    <location>
        <position position="183"/>
    </location>
    <ligand>
        <name>Zn(2+)</name>
        <dbReference type="ChEBI" id="CHEBI:29105"/>
    </ligand>
</feature>
<organism evidence="12 13">
    <name type="scientific">Clostridium malenominatum</name>
    <dbReference type="NCBI Taxonomy" id="1539"/>
    <lineage>
        <taxon>Bacteria</taxon>
        <taxon>Bacillati</taxon>
        <taxon>Bacillota</taxon>
        <taxon>Clostridia</taxon>
        <taxon>Eubacteriales</taxon>
        <taxon>Clostridiaceae</taxon>
        <taxon>Clostridium</taxon>
    </lineage>
</organism>
<dbReference type="InterPro" id="IPR056179">
    <property type="entry name" value="DHQS_C"/>
</dbReference>
<comment type="cofactor">
    <cofactor evidence="1 8">
        <name>NAD(+)</name>
        <dbReference type="ChEBI" id="CHEBI:57540"/>
    </cofactor>
</comment>